<feature type="compositionally biased region" description="Polar residues" evidence="1">
    <location>
        <begin position="78"/>
        <end position="89"/>
    </location>
</feature>
<feature type="region of interest" description="Disordered" evidence="1">
    <location>
        <begin position="42"/>
        <end position="132"/>
    </location>
</feature>
<name>A0AAW1KGI4_POPJA</name>
<organism evidence="2 3">
    <name type="scientific">Popillia japonica</name>
    <name type="common">Japanese beetle</name>
    <dbReference type="NCBI Taxonomy" id="7064"/>
    <lineage>
        <taxon>Eukaryota</taxon>
        <taxon>Metazoa</taxon>
        <taxon>Ecdysozoa</taxon>
        <taxon>Arthropoda</taxon>
        <taxon>Hexapoda</taxon>
        <taxon>Insecta</taxon>
        <taxon>Pterygota</taxon>
        <taxon>Neoptera</taxon>
        <taxon>Endopterygota</taxon>
        <taxon>Coleoptera</taxon>
        <taxon>Polyphaga</taxon>
        <taxon>Scarabaeiformia</taxon>
        <taxon>Scarabaeidae</taxon>
        <taxon>Rutelinae</taxon>
        <taxon>Popillia</taxon>
    </lineage>
</organism>
<reference evidence="2 3" key="1">
    <citation type="journal article" date="2024" name="BMC Genomics">
        <title>De novo assembly and annotation of Popillia japonica's genome with initial clues to its potential as an invasive pest.</title>
        <authorList>
            <person name="Cucini C."/>
            <person name="Boschi S."/>
            <person name="Funari R."/>
            <person name="Cardaioli E."/>
            <person name="Iannotti N."/>
            <person name="Marturano G."/>
            <person name="Paoli F."/>
            <person name="Bruttini M."/>
            <person name="Carapelli A."/>
            <person name="Frati F."/>
            <person name="Nardi F."/>
        </authorList>
    </citation>
    <scope>NUCLEOTIDE SEQUENCE [LARGE SCALE GENOMIC DNA]</scope>
    <source>
        <strain evidence="2">DMR45628</strain>
    </source>
</reference>
<keyword evidence="3" id="KW-1185">Reference proteome</keyword>
<dbReference type="Proteomes" id="UP001458880">
    <property type="component" value="Unassembled WGS sequence"/>
</dbReference>
<evidence type="ECO:0000256" key="1">
    <source>
        <dbReference type="SAM" id="MobiDB-lite"/>
    </source>
</evidence>
<feature type="compositionally biased region" description="Polar residues" evidence="1">
    <location>
        <begin position="104"/>
        <end position="123"/>
    </location>
</feature>
<accession>A0AAW1KGI4</accession>
<evidence type="ECO:0000313" key="2">
    <source>
        <dbReference type="EMBL" id="KAK9717199.1"/>
    </source>
</evidence>
<sequence>MELFGKSYIGCTSGVYPLNKNRFTDAEYIEEATKMQMPSLHEIVLKKKSSGNKASPPKNSKDSDVNEQAVGLEVDLNKPSTSKTFQSAVPPTVSDEQRQVSAGAVNSRTLQNKCSTSGVSELQHSPRNEKSFQTSPFQIIPAECQHLLQHL</sequence>
<dbReference type="AlphaFoldDB" id="A0AAW1KGI4"/>
<evidence type="ECO:0000313" key="3">
    <source>
        <dbReference type="Proteomes" id="UP001458880"/>
    </source>
</evidence>
<proteinExistence type="predicted"/>
<gene>
    <name evidence="2" type="ORF">QE152_g24290</name>
</gene>
<protein>
    <submittedName>
        <fullName evidence="2">Uncharacterized protein</fullName>
    </submittedName>
</protein>
<dbReference type="EMBL" id="JASPKY010000245">
    <property type="protein sequence ID" value="KAK9717199.1"/>
    <property type="molecule type" value="Genomic_DNA"/>
</dbReference>
<comment type="caution">
    <text evidence="2">The sequence shown here is derived from an EMBL/GenBank/DDBJ whole genome shotgun (WGS) entry which is preliminary data.</text>
</comment>